<dbReference type="EMBL" id="GL349457">
    <property type="protein sequence ID" value="KNC49812.1"/>
    <property type="molecule type" value="Genomic_DNA"/>
</dbReference>
<dbReference type="GO" id="GO:0005778">
    <property type="term" value="C:peroxisomal membrane"/>
    <property type="evidence" value="ECO:0007669"/>
    <property type="project" value="TreeGrafter"/>
</dbReference>
<feature type="transmembrane region" description="Helical" evidence="1">
    <location>
        <begin position="124"/>
        <end position="145"/>
    </location>
</feature>
<dbReference type="eggNOG" id="KOG3364">
    <property type="taxonomic scope" value="Eukaryota"/>
</dbReference>
<proteinExistence type="predicted"/>
<keyword evidence="1" id="KW-0812">Transmembrane</keyword>
<dbReference type="SUPFAM" id="SSF48452">
    <property type="entry name" value="TPR-like"/>
    <property type="match status" value="1"/>
</dbReference>
<dbReference type="RefSeq" id="XP_013757595.1">
    <property type="nucleotide sequence ID" value="XM_013902141.1"/>
</dbReference>
<dbReference type="Pfam" id="PF14853">
    <property type="entry name" value="Fis1_TPR_C"/>
    <property type="match status" value="1"/>
</dbReference>
<dbReference type="Proteomes" id="UP000054408">
    <property type="component" value="Unassembled WGS sequence"/>
</dbReference>
<evidence type="ECO:0008006" key="4">
    <source>
        <dbReference type="Google" id="ProtNLM"/>
    </source>
</evidence>
<accession>A0A0L0DBU4</accession>
<reference evidence="2 3" key="1">
    <citation type="submission" date="2010-05" db="EMBL/GenBank/DDBJ databases">
        <title>The Genome Sequence of Thecamonas trahens ATCC 50062.</title>
        <authorList>
            <consortium name="The Broad Institute Genome Sequencing Platform"/>
            <person name="Russ C."/>
            <person name="Cuomo C."/>
            <person name="Shea T."/>
            <person name="Young S.K."/>
            <person name="Zeng Q."/>
            <person name="Koehrsen M."/>
            <person name="Haas B."/>
            <person name="Borodovsky M."/>
            <person name="Guigo R."/>
            <person name="Alvarado L."/>
            <person name="Berlin A."/>
            <person name="Bochicchio J."/>
            <person name="Borenstein D."/>
            <person name="Chapman S."/>
            <person name="Chen Z."/>
            <person name="Freedman E."/>
            <person name="Gellesch M."/>
            <person name="Goldberg J."/>
            <person name="Griggs A."/>
            <person name="Gujja S."/>
            <person name="Heilman E."/>
            <person name="Heiman D."/>
            <person name="Hepburn T."/>
            <person name="Howarth C."/>
            <person name="Jen D."/>
            <person name="Larson L."/>
            <person name="Mehta T."/>
            <person name="Park D."/>
            <person name="Pearson M."/>
            <person name="Roberts A."/>
            <person name="Saif S."/>
            <person name="Shenoy N."/>
            <person name="Sisk P."/>
            <person name="Stolte C."/>
            <person name="Sykes S."/>
            <person name="Thomson T."/>
            <person name="Walk T."/>
            <person name="White J."/>
            <person name="Yandava C."/>
            <person name="Burger G."/>
            <person name="Gray M.W."/>
            <person name="Holland P.W.H."/>
            <person name="King N."/>
            <person name="Lang F.B.F."/>
            <person name="Roger A.J."/>
            <person name="Ruiz-Trillo I."/>
            <person name="Lander E."/>
            <person name="Nusbaum C."/>
        </authorList>
    </citation>
    <scope>NUCLEOTIDE SEQUENCE [LARGE SCALE GENOMIC DNA]</scope>
    <source>
        <strain evidence="2 3">ATCC 50062</strain>
    </source>
</reference>
<dbReference type="GO" id="GO:0000266">
    <property type="term" value="P:mitochondrial fission"/>
    <property type="evidence" value="ECO:0007669"/>
    <property type="project" value="InterPro"/>
</dbReference>
<evidence type="ECO:0000313" key="2">
    <source>
        <dbReference type="EMBL" id="KNC49812.1"/>
    </source>
</evidence>
<keyword evidence="1" id="KW-1133">Transmembrane helix</keyword>
<protein>
    <recommendedName>
        <fullName evidence="4">Mitochondrial fission 1 protein</fullName>
    </recommendedName>
</protein>
<evidence type="ECO:0000313" key="3">
    <source>
        <dbReference type="Proteomes" id="UP000054408"/>
    </source>
</evidence>
<dbReference type="PANTHER" id="PTHR13247:SF0">
    <property type="entry name" value="MITOCHONDRIAL FISSION 1 PROTEIN"/>
    <property type="match status" value="1"/>
</dbReference>
<sequence length="151" mass="16987">MSEPEYEATLEKELGRLEEDYEAQVESGGTVSLGVATNFAHRLIASTCAEDLERGVDILQGMEDAMGMESMDSESLLRLARGLFRLQRHSSARKYVDEVLMREPNYTDAIILKRMIDDSVRREGLNGVVLLGSWALFLVAAGITFTRWNKR</sequence>
<dbReference type="PANTHER" id="PTHR13247">
    <property type="entry name" value="TETRATRICOPEPTIDE REPEAT PROTEIN 11 TPR REPEAT PROTEIN 11"/>
    <property type="match status" value="1"/>
</dbReference>
<gene>
    <name evidence="2" type="ORF">AMSG_06092</name>
</gene>
<organism evidence="2 3">
    <name type="scientific">Thecamonas trahens ATCC 50062</name>
    <dbReference type="NCBI Taxonomy" id="461836"/>
    <lineage>
        <taxon>Eukaryota</taxon>
        <taxon>Apusozoa</taxon>
        <taxon>Apusomonadida</taxon>
        <taxon>Apusomonadidae</taxon>
        <taxon>Thecamonas</taxon>
    </lineage>
</organism>
<name>A0A0L0DBU4_THETB</name>
<dbReference type="GO" id="GO:0016559">
    <property type="term" value="P:peroxisome fission"/>
    <property type="evidence" value="ECO:0007669"/>
    <property type="project" value="TreeGrafter"/>
</dbReference>
<keyword evidence="3" id="KW-1185">Reference proteome</keyword>
<dbReference type="AlphaFoldDB" id="A0A0L0DBU4"/>
<dbReference type="Gene3D" id="1.25.40.10">
    <property type="entry name" value="Tetratricopeptide repeat domain"/>
    <property type="match status" value="1"/>
</dbReference>
<dbReference type="STRING" id="461836.A0A0L0DBU4"/>
<keyword evidence="1" id="KW-0472">Membrane</keyword>
<dbReference type="GO" id="GO:0000422">
    <property type="term" value="P:autophagy of mitochondrion"/>
    <property type="evidence" value="ECO:0007669"/>
    <property type="project" value="TreeGrafter"/>
</dbReference>
<dbReference type="GeneID" id="25565349"/>
<dbReference type="GO" id="GO:0005741">
    <property type="term" value="C:mitochondrial outer membrane"/>
    <property type="evidence" value="ECO:0007669"/>
    <property type="project" value="TreeGrafter"/>
</dbReference>
<dbReference type="InterPro" id="IPR016543">
    <property type="entry name" value="Fis1"/>
</dbReference>
<dbReference type="OrthoDB" id="421154at2759"/>
<evidence type="ECO:0000256" key="1">
    <source>
        <dbReference type="SAM" id="Phobius"/>
    </source>
</evidence>
<dbReference type="InterPro" id="IPR028061">
    <property type="entry name" value="Fis1_TPR_C"/>
</dbReference>
<dbReference type="InterPro" id="IPR011990">
    <property type="entry name" value="TPR-like_helical_dom_sf"/>
</dbReference>